<proteinExistence type="predicted"/>
<evidence type="ECO:0000256" key="1">
    <source>
        <dbReference type="SAM" id="MobiDB-lite"/>
    </source>
</evidence>
<dbReference type="Proteomes" id="UP001183246">
    <property type="component" value="Unassembled WGS sequence"/>
</dbReference>
<accession>A0ABU2MT96</accession>
<organism evidence="2 3">
    <name type="scientific">Streptomyces litchfieldiae</name>
    <dbReference type="NCBI Taxonomy" id="3075543"/>
    <lineage>
        <taxon>Bacteria</taxon>
        <taxon>Bacillati</taxon>
        <taxon>Actinomycetota</taxon>
        <taxon>Actinomycetes</taxon>
        <taxon>Kitasatosporales</taxon>
        <taxon>Streptomycetaceae</taxon>
        <taxon>Streptomyces</taxon>
    </lineage>
</organism>
<keyword evidence="3" id="KW-1185">Reference proteome</keyword>
<name>A0ABU2MT96_9ACTN</name>
<feature type="region of interest" description="Disordered" evidence="1">
    <location>
        <begin position="1"/>
        <end position="45"/>
    </location>
</feature>
<feature type="compositionally biased region" description="Basic and acidic residues" evidence="1">
    <location>
        <begin position="1"/>
        <end position="11"/>
    </location>
</feature>
<evidence type="ECO:0000313" key="3">
    <source>
        <dbReference type="Proteomes" id="UP001183246"/>
    </source>
</evidence>
<dbReference type="EMBL" id="JAVREL010000011">
    <property type="protein sequence ID" value="MDT0344857.1"/>
    <property type="molecule type" value="Genomic_DNA"/>
</dbReference>
<gene>
    <name evidence="2" type="ORF">RM590_19900</name>
</gene>
<dbReference type="RefSeq" id="WP_311705981.1">
    <property type="nucleotide sequence ID" value="NZ_JAVREL010000011.1"/>
</dbReference>
<evidence type="ECO:0008006" key="4">
    <source>
        <dbReference type="Google" id="ProtNLM"/>
    </source>
</evidence>
<protein>
    <recommendedName>
        <fullName evidence="4">PE-PGRS family protein</fullName>
    </recommendedName>
</protein>
<reference evidence="3" key="1">
    <citation type="submission" date="2023-07" db="EMBL/GenBank/DDBJ databases">
        <title>30 novel species of actinomycetes from the DSMZ collection.</title>
        <authorList>
            <person name="Nouioui I."/>
        </authorList>
    </citation>
    <scope>NUCLEOTIDE SEQUENCE [LARGE SCALE GENOMIC DNA]</scope>
    <source>
        <strain evidence="3">DSM 44938</strain>
    </source>
</reference>
<evidence type="ECO:0000313" key="2">
    <source>
        <dbReference type="EMBL" id="MDT0344857.1"/>
    </source>
</evidence>
<sequence length="457" mass="48784">MTSRTPREPRLRLVPQTPPQRAATSRRPQAGRRTPTPPRGVAPQDELARRARVLLADAVRLAHWAQRTNTSPEAAADRAAAELGLTVGQVRDHWGRARLAGLIEQGGEGAEAVRAGWRLRAWDRDDTAALRGWVALFDAWSLARPAPPDADPGAVADVVAAVPQLLSVMYLSDGPVTGAGLIDLVRQRILELRADRGPADGITDEGDTAELVRLLGWALDALASVGALTLHARGHHPERARLTELGGWAMWTKLEHICIAAQSPAGNIEQSAVAMLRGCAGLTPGPARAEYRAWLAARPAGPAVTELLEAARGEDALIRGLAFEALRVVGAPALPALRAAADEPVLRPYALLWLADHEAGDPRDHTDSPHGVLTRAEATWLWVDTASAAQEHGAERLLLDHLDAAPQPNVADLVNEIRTCGHPRTVQVLLALAAAHPDPAIAKRVRRAAFQVHTGGA</sequence>
<comment type="caution">
    <text evidence="2">The sequence shown here is derived from an EMBL/GenBank/DDBJ whole genome shotgun (WGS) entry which is preliminary data.</text>
</comment>